<dbReference type="Proteomes" id="UP001472978">
    <property type="component" value="Unassembled WGS sequence"/>
</dbReference>
<gene>
    <name evidence="1" type="ORF">ABE957_09130</name>
</gene>
<reference evidence="1 2" key="1">
    <citation type="submission" date="2024-05" db="EMBL/GenBank/DDBJ databases">
        <title>Halomonas sp. CS7 16S ribosomal RNA gene Genome sequencing and assembly.</title>
        <authorList>
            <person name="Yook S."/>
        </authorList>
    </citation>
    <scope>NUCLEOTIDE SEQUENCE [LARGE SCALE GENOMIC DNA]</scope>
    <source>
        <strain evidence="1 2">CS7</strain>
    </source>
</reference>
<sequence length="369" mass="40915">MALLPKTLRFWLFDTLSLRTVRYVEAVPRHKARGLVAEVYDMITDDFFINGSLTSRSKVPLLLAAIWSAGRETALVDDHLDRTTKEAMTATLSSINDCPYCGDMLVSLVHAGDRHDDARQILSEREDQITDPLLRERLLWVRAVATPGAEPPTSVPFNDDELPEAIGALMALSDINRFSHIVMDGSPVKAPWSLDAIKAAALWLFGGELRATHTSPLQPGRSLTLLPPAELPADMHWAASHPRIARTLAQWAAAVEQQAQGVVPAETQQLVHARLKGWQNEAMPISRYWVEAETEGLEGEARDIGRFALLVAKASYQLDDEIIETILGDKRDDERFIRILAWSTFTAARHFANRIAGLSTTQATARQVA</sequence>
<accession>A0ABV1N7W7</accession>
<name>A0ABV1N7W7_9GAMM</name>
<dbReference type="Gene3D" id="1.20.1290.10">
    <property type="entry name" value="AhpD-like"/>
    <property type="match status" value="1"/>
</dbReference>
<evidence type="ECO:0000313" key="1">
    <source>
        <dbReference type="EMBL" id="MEQ6888831.1"/>
    </source>
</evidence>
<protein>
    <recommendedName>
        <fullName evidence="3">Carboxymuconolactone decarboxylase family protein</fullName>
    </recommendedName>
</protein>
<organism evidence="1 2">
    <name type="scientific">Halomonas pelophila</name>
    <dbReference type="NCBI Taxonomy" id="3151122"/>
    <lineage>
        <taxon>Bacteria</taxon>
        <taxon>Pseudomonadati</taxon>
        <taxon>Pseudomonadota</taxon>
        <taxon>Gammaproteobacteria</taxon>
        <taxon>Oceanospirillales</taxon>
        <taxon>Halomonadaceae</taxon>
        <taxon>Halomonas</taxon>
    </lineage>
</organism>
<dbReference type="SUPFAM" id="SSF69118">
    <property type="entry name" value="AhpD-like"/>
    <property type="match status" value="1"/>
</dbReference>
<dbReference type="EMBL" id="JBEGCI010000006">
    <property type="protein sequence ID" value="MEQ6888831.1"/>
    <property type="molecule type" value="Genomic_DNA"/>
</dbReference>
<evidence type="ECO:0008006" key="3">
    <source>
        <dbReference type="Google" id="ProtNLM"/>
    </source>
</evidence>
<evidence type="ECO:0000313" key="2">
    <source>
        <dbReference type="Proteomes" id="UP001472978"/>
    </source>
</evidence>
<dbReference type="RefSeq" id="WP_349758352.1">
    <property type="nucleotide sequence ID" value="NZ_JBEGCI010000006.1"/>
</dbReference>
<dbReference type="InterPro" id="IPR029032">
    <property type="entry name" value="AhpD-like"/>
</dbReference>
<proteinExistence type="predicted"/>
<keyword evidence="2" id="KW-1185">Reference proteome</keyword>
<comment type="caution">
    <text evidence="1">The sequence shown here is derived from an EMBL/GenBank/DDBJ whole genome shotgun (WGS) entry which is preliminary data.</text>
</comment>